<feature type="compositionally biased region" description="Pro residues" evidence="5">
    <location>
        <begin position="204"/>
        <end position="216"/>
    </location>
</feature>
<evidence type="ECO:0000256" key="2">
    <source>
        <dbReference type="ARBA" id="ARBA00022884"/>
    </source>
</evidence>
<dbReference type="PANTHER" id="PTHR48029:SF1">
    <property type="entry name" value="NUCLEOLAR PROTEIN 8"/>
    <property type="match status" value="1"/>
</dbReference>
<dbReference type="VEuPathDB" id="FungiDB:PSHT_10762"/>
<evidence type="ECO:0000256" key="3">
    <source>
        <dbReference type="ARBA" id="ARBA00023242"/>
    </source>
</evidence>
<keyword evidence="2 4" id="KW-0694">RNA-binding</keyword>
<dbReference type="GO" id="GO:0005730">
    <property type="term" value="C:nucleolus"/>
    <property type="evidence" value="ECO:0007669"/>
    <property type="project" value="UniProtKB-SubCell"/>
</dbReference>
<dbReference type="Proteomes" id="UP000239156">
    <property type="component" value="Unassembled WGS sequence"/>
</dbReference>
<keyword evidence="8" id="KW-1185">Reference proteome</keyword>
<comment type="caution">
    <text evidence="7">The sequence shown here is derived from an EMBL/GenBank/DDBJ whole genome shotgun (WGS) entry which is preliminary data.</text>
</comment>
<dbReference type="EMBL" id="PKSL01000019">
    <property type="protein sequence ID" value="POW14243.1"/>
    <property type="molecule type" value="Genomic_DNA"/>
</dbReference>
<evidence type="ECO:0000313" key="7">
    <source>
        <dbReference type="EMBL" id="POW14243.1"/>
    </source>
</evidence>
<dbReference type="InterPro" id="IPR012677">
    <property type="entry name" value="Nucleotide-bd_a/b_plait_sf"/>
</dbReference>
<evidence type="ECO:0000313" key="8">
    <source>
        <dbReference type="Proteomes" id="UP000239156"/>
    </source>
</evidence>
<evidence type="ECO:0000256" key="4">
    <source>
        <dbReference type="PROSITE-ProRule" id="PRU00176"/>
    </source>
</evidence>
<gene>
    <name evidence="7" type="ORF">PSTT_03129</name>
</gene>
<dbReference type="CDD" id="cd12226">
    <property type="entry name" value="RRM_NOL8"/>
    <property type="match status" value="1"/>
</dbReference>
<dbReference type="PANTHER" id="PTHR48029">
    <property type="entry name" value="NUCLEOLAR PROTEIN 8"/>
    <property type="match status" value="1"/>
</dbReference>
<dbReference type="InterPro" id="IPR035979">
    <property type="entry name" value="RBD_domain_sf"/>
</dbReference>
<reference evidence="7" key="1">
    <citation type="submission" date="2017-12" db="EMBL/GenBank/DDBJ databases">
        <title>Gene loss provides genomic basis for host adaptation in cereal stripe rust fungi.</title>
        <authorList>
            <person name="Xia C."/>
        </authorList>
    </citation>
    <scope>NUCLEOTIDE SEQUENCE [LARGE SCALE GENOMIC DNA]</scope>
    <source>
        <strain evidence="7">93-210</strain>
    </source>
</reference>
<dbReference type="InterPro" id="IPR034138">
    <property type="entry name" value="NOP8_RRM"/>
</dbReference>
<dbReference type="GO" id="GO:0003723">
    <property type="term" value="F:RNA binding"/>
    <property type="evidence" value="ECO:0007669"/>
    <property type="project" value="UniProtKB-UniRule"/>
</dbReference>
<dbReference type="PROSITE" id="PS50102">
    <property type="entry name" value="RRM"/>
    <property type="match status" value="1"/>
</dbReference>
<dbReference type="SMART" id="SM00360">
    <property type="entry name" value="RRM"/>
    <property type="match status" value="1"/>
</dbReference>
<feature type="compositionally biased region" description="Basic and acidic residues" evidence="5">
    <location>
        <begin position="349"/>
        <end position="361"/>
    </location>
</feature>
<dbReference type="SUPFAM" id="SSF54928">
    <property type="entry name" value="RNA-binding domain, RBD"/>
    <property type="match status" value="1"/>
</dbReference>
<organism evidence="7 8">
    <name type="scientific">Puccinia striiformis</name>
    <dbReference type="NCBI Taxonomy" id="27350"/>
    <lineage>
        <taxon>Eukaryota</taxon>
        <taxon>Fungi</taxon>
        <taxon>Dikarya</taxon>
        <taxon>Basidiomycota</taxon>
        <taxon>Pucciniomycotina</taxon>
        <taxon>Pucciniomycetes</taxon>
        <taxon>Pucciniales</taxon>
        <taxon>Pucciniaceae</taxon>
        <taxon>Puccinia</taxon>
    </lineage>
</organism>
<dbReference type="Gene3D" id="3.30.70.330">
    <property type="match status" value="1"/>
</dbReference>
<dbReference type="VEuPathDB" id="FungiDB:PSTT_03129"/>
<keyword evidence="3" id="KW-0539">Nucleus</keyword>
<feature type="domain" description="RRM" evidence="6">
    <location>
        <begin position="29"/>
        <end position="109"/>
    </location>
</feature>
<feature type="region of interest" description="Disordered" evidence="5">
    <location>
        <begin position="204"/>
        <end position="232"/>
    </location>
</feature>
<protein>
    <recommendedName>
        <fullName evidence="6">RRM domain-containing protein</fullName>
    </recommendedName>
</protein>
<accession>A0A2S4VXJ9</accession>
<dbReference type="Pfam" id="PF00076">
    <property type="entry name" value="RRM_1"/>
    <property type="match status" value="1"/>
</dbReference>
<feature type="region of interest" description="Disordered" evidence="5">
    <location>
        <begin position="324"/>
        <end position="377"/>
    </location>
</feature>
<name>A0A2S4VXJ9_9BASI</name>
<evidence type="ECO:0000256" key="5">
    <source>
        <dbReference type="SAM" id="MobiDB-lite"/>
    </source>
</evidence>
<dbReference type="InterPro" id="IPR000504">
    <property type="entry name" value="RRM_dom"/>
</dbReference>
<dbReference type="AlphaFoldDB" id="A0A2S4VXJ9"/>
<evidence type="ECO:0000259" key="6">
    <source>
        <dbReference type="PROSITE" id="PS50102"/>
    </source>
</evidence>
<comment type="subcellular location">
    <subcellularLocation>
        <location evidence="1">Nucleus</location>
        <location evidence="1">Nucleolus</location>
    </subcellularLocation>
</comment>
<proteinExistence type="predicted"/>
<sequence length="401" mass="44889">MYSPIETRARRDCEGTTFHSTPMAEQESFRLHVGGLGPSVVSEDLQRRFAAFGTVVKVDGVGKLDANGFPLKYAFVDIISTATQIKRCMNLLSGTTYKGSTLRIAPARPDYAARIEREKANLPINTYVDPDEEAIQISEEKAAQKLERKLAKIRARKRGIEGYESSNMELMTVKKFKSRIGTHGWKKDAETSLPIFPILTRPLRPLPPLESTPPPDDNTNEPSTCHRVPSRARRIRIDPTVYRAAIKNRKTHILGPRAISIEQYKLGFIGGAKDIKKGQTTRLLWQCQPGENGSVVWKLTNGDDLAQEERVQLSDFTLRKLQDADDCHSSNPIPSPPTEHCNTSPAQPTERRNTSPTHQRETVTATVPPPSTSHERDRHLNILRLLRQAPTANAMEDTESD</sequence>
<evidence type="ECO:0000256" key="1">
    <source>
        <dbReference type="ARBA" id="ARBA00004604"/>
    </source>
</evidence>